<keyword evidence="4" id="KW-1185">Reference proteome</keyword>
<feature type="non-terminal residue" evidence="3">
    <location>
        <position position="1"/>
    </location>
</feature>
<evidence type="ECO:0000313" key="3">
    <source>
        <dbReference type="EMBL" id="KAH0866457.1"/>
    </source>
</evidence>
<evidence type="ECO:0000313" key="4">
    <source>
        <dbReference type="Proteomes" id="UP000824890"/>
    </source>
</evidence>
<gene>
    <name evidence="3" type="ORF">HID58_083668</name>
</gene>
<evidence type="ECO:0000259" key="2">
    <source>
        <dbReference type="Pfam" id="PF25349"/>
    </source>
</evidence>
<dbReference type="EMBL" id="JAGKQM010000018">
    <property type="protein sequence ID" value="KAH0866457.1"/>
    <property type="molecule type" value="Genomic_DNA"/>
</dbReference>
<protein>
    <recommendedName>
        <fullName evidence="2">Poor homologous synapsis 1 PH domain-containing protein</fullName>
    </recommendedName>
</protein>
<dbReference type="Pfam" id="PF25349">
    <property type="entry name" value="PH_PHS1"/>
    <property type="match status" value="1"/>
</dbReference>
<accession>A0ABQ7YFU5</accession>
<proteinExistence type="predicted"/>
<comment type="caution">
    <text evidence="3">The sequence shown here is derived from an EMBL/GenBank/DDBJ whole genome shotgun (WGS) entry which is preliminary data.</text>
</comment>
<name>A0ABQ7YFU5_BRANA</name>
<feature type="domain" description="Poor homologous synapsis 1 PH" evidence="2">
    <location>
        <begin position="208"/>
        <end position="396"/>
    </location>
</feature>
<feature type="compositionally biased region" description="Polar residues" evidence="1">
    <location>
        <begin position="14"/>
        <end position="31"/>
    </location>
</feature>
<reference evidence="3 4" key="1">
    <citation type="submission" date="2021-05" db="EMBL/GenBank/DDBJ databases">
        <title>Genome Assembly of Synthetic Allotetraploid Brassica napus Reveals Homoeologous Exchanges between Subgenomes.</title>
        <authorList>
            <person name="Davis J.T."/>
        </authorList>
    </citation>
    <scope>NUCLEOTIDE SEQUENCE [LARGE SCALE GENOMIC DNA]</scope>
    <source>
        <strain evidence="4">cv. Da-Ae</strain>
        <tissue evidence="3">Seedling</tissue>
    </source>
</reference>
<feature type="region of interest" description="Disordered" evidence="1">
    <location>
        <begin position="400"/>
        <end position="421"/>
    </location>
</feature>
<dbReference type="InterPro" id="IPR057619">
    <property type="entry name" value="PH_PHS1"/>
</dbReference>
<organism evidence="3 4">
    <name type="scientific">Brassica napus</name>
    <name type="common">Rape</name>
    <dbReference type="NCBI Taxonomy" id="3708"/>
    <lineage>
        <taxon>Eukaryota</taxon>
        <taxon>Viridiplantae</taxon>
        <taxon>Streptophyta</taxon>
        <taxon>Embryophyta</taxon>
        <taxon>Tracheophyta</taxon>
        <taxon>Spermatophyta</taxon>
        <taxon>Magnoliopsida</taxon>
        <taxon>eudicotyledons</taxon>
        <taxon>Gunneridae</taxon>
        <taxon>Pentapetalae</taxon>
        <taxon>rosids</taxon>
        <taxon>malvids</taxon>
        <taxon>Brassicales</taxon>
        <taxon>Brassicaceae</taxon>
        <taxon>Brassiceae</taxon>
        <taxon>Brassica</taxon>
    </lineage>
</organism>
<sequence length="606" mass="67138">FTENNAQVPLGDTASLTFTTLSSPPDTNQRPSGSGFESFGDGSGGGCKEAEAVQMVTNPSRTCSHASTIEKSRSIFKKQRYPNAVIALFITRDSAAMPPMHTKTVREVPQYEINPSKLDFKGVAITVALKMVAGVDCSDSVVVGRISTKDEGEKPSTWPSDTDVDFKRRRKKGEKRKFQIGGNIGRKMAGSLTASVHRGNAEASETSRWLISFARFIPFPSPPSPYPGLVPLGKRELSSSPIGTWLSTSFSKVYLTLVDEVNGSDAILSVELAGKILEEHYISKLNFSWPHMTCVSGFPSRGSRAILVSYMDSENEATSLHSILFWKFSGINILSNVLVDNGSRVRYSSCVIESLLFTVIVELLLQIQKFALRFSTCDAAVTFVAALKEKLSGFEEAGIQERETRPEASFQSDYNPGNEIIPRTATEEEPNIFKPPDSYVPEMLPRLECQQSLYPQQFATEEEPNMVKPPESYVLEMQPRLEYQTCQTFYEPQIATVEEPTMVKHIGSYVPEMQPRLGYQAGQTLYPPHATLSQIPNDPFINLPPSFTTLLSGCFPNSSLDAGQATVKQDPDLKSQILKHMEDSSFQDMLQKVERIMEEIGGNWIL</sequence>
<feature type="region of interest" description="Disordered" evidence="1">
    <location>
        <begin position="1"/>
        <end position="47"/>
    </location>
</feature>
<dbReference type="Proteomes" id="UP000824890">
    <property type="component" value="Unassembled WGS sequence"/>
</dbReference>
<evidence type="ECO:0000256" key="1">
    <source>
        <dbReference type="SAM" id="MobiDB-lite"/>
    </source>
</evidence>